<dbReference type="EMBL" id="JAEHTE010000001">
    <property type="protein sequence ID" value="MBI6882674.1"/>
    <property type="molecule type" value="Genomic_DNA"/>
</dbReference>
<proteinExistence type="predicted"/>
<evidence type="ECO:0000313" key="1">
    <source>
        <dbReference type="EMBL" id="MBI6882674.1"/>
    </source>
</evidence>
<dbReference type="Proteomes" id="UP000637061">
    <property type="component" value="Unassembled WGS sequence"/>
</dbReference>
<sequence>MATKRDFKPSHLESHEGNSLKLLAESKDLRFGAARFIRAGDLVIVEIVDSKKNLVIHSNVFDGGTPHSEDETKVLLDQYGSLSWSTASFDEITSHLWRLMRKGLNGDDGRWEARAIMMAKSMLRVLTELRDAGLEELTEASFRSYLPLDRLIALSLDNRASDVSRKQLSDYLRDLPGYDDAEALTGQIKTTCYSQHGFLVSIVITALRQLLPPHLIRYEYQIKAPFKKVEAEITPLGVLVTVQYHASVERFTLDHQ</sequence>
<dbReference type="AlphaFoldDB" id="A0A8I1EA70"/>
<accession>A0A8I1EA70</accession>
<reference evidence="1" key="1">
    <citation type="submission" date="2020-12" db="EMBL/GenBank/DDBJ databases">
        <title>Enhanced detection system for hospital associated transmission using whole genome sequencing surveillance.</title>
        <authorList>
            <person name="Harrison L.H."/>
            <person name="Van Tyne D."/>
            <person name="Marsh J.W."/>
            <person name="Griffith M.P."/>
            <person name="Snyder D.J."/>
            <person name="Cooper V.S."/>
            <person name="Mustapha M."/>
        </authorList>
    </citation>
    <scope>NUCLEOTIDE SEQUENCE</scope>
    <source>
        <strain evidence="1">PSB00042</strain>
    </source>
</reference>
<evidence type="ECO:0000313" key="2">
    <source>
        <dbReference type="Proteomes" id="UP000637061"/>
    </source>
</evidence>
<comment type="caution">
    <text evidence="1">The sequence shown here is derived from an EMBL/GenBank/DDBJ whole genome shotgun (WGS) entry which is preliminary data.</text>
</comment>
<gene>
    <name evidence="1" type="ORF">JEU22_02005</name>
</gene>
<organism evidence="1 2">
    <name type="scientific">Pseudomonas putida</name>
    <name type="common">Arthrobacter siderocapsulatus</name>
    <dbReference type="NCBI Taxonomy" id="303"/>
    <lineage>
        <taxon>Bacteria</taxon>
        <taxon>Pseudomonadati</taxon>
        <taxon>Pseudomonadota</taxon>
        <taxon>Gammaproteobacteria</taxon>
        <taxon>Pseudomonadales</taxon>
        <taxon>Pseudomonadaceae</taxon>
        <taxon>Pseudomonas</taxon>
    </lineage>
</organism>
<protein>
    <submittedName>
        <fullName evidence="1">Uncharacterized protein</fullName>
    </submittedName>
</protein>
<name>A0A8I1EA70_PSEPU</name>
<dbReference type="RefSeq" id="WP_198746284.1">
    <property type="nucleotide sequence ID" value="NZ_JAEHTE010000001.1"/>
</dbReference>